<dbReference type="InterPro" id="IPR023393">
    <property type="entry name" value="START-like_dom_sf"/>
</dbReference>
<dbReference type="RefSeq" id="WP_118765677.1">
    <property type="nucleotide sequence ID" value="NZ_QWKP01000068.1"/>
</dbReference>
<keyword evidence="2" id="KW-1185">Reference proteome</keyword>
<evidence type="ECO:0000313" key="1">
    <source>
        <dbReference type="EMBL" id="RHA44467.1"/>
    </source>
</evidence>
<gene>
    <name evidence="1" type="ORF">D1825_01105</name>
</gene>
<accession>A0A413RRG5</accession>
<evidence type="ECO:0008006" key="3">
    <source>
        <dbReference type="Google" id="ProtNLM"/>
    </source>
</evidence>
<dbReference type="AlphaFoldDB" id="A0A413RRG5"/>
<dbReference type="SUPFAM" id="SSF55961">
    <property type="entry name" value="Bet v1-like"/>
    <property type="match status" value="1"/>
</dbReference>
<name>A0A413RRG5_9CELL</name>
<dbReference type="EMBL" id="QWKP01000068">
    <property type="protein sequence ID" value="RHA44467.1"/>
    <property type="molecule type" value="Genomic_DNA"/>
</dbReference>
<sequence length="163" mass="17807">MTRPVRRRPYRLGSTWLLGAPVDRCWQVLADPSMSWPLWWPGVRADGVDPVDALVVSSADVVFRTRVGYALRLHLVVEAAQAPSPVVLRTTGDRVGTADVALEPVAGPSPLVRVTVAWDVRTTRRWMNALGPVLARPFAASHAAVMRSGERGLTSYLAAGRSW</sequence>
<organism evidence="1 2">
    <name type="scientific">Cellulomonas rhizosphaerae</name>
    <dbReference type="NCBI Taxonomy" id="2293719"/>
    <lineage>
        <taxon>Bacteria</taxon>
        <taxon>Bacillati</taxon>
        <taxon>Actinomycetota</taxon>
        <taxon>Actinomycetes</taxon>
        <taxon>Micrococcales</taxon>
        <taxon>Cellulomonadaceae</taxon>
        <taxon>Cellulomonas</taxon>
    </lineage>
</organism>
<proteinExistence type="predicted"/>
<comment type="caution">
    <text evidence="1">The sequence shown here is derived from an EMBL/GenBank/DDBJ whole genome shotgun (WGS) entry which is preliminary data.</text>
</comment>
<reference evidence="1 2" key="1">
    <citation type="submission" date="2018-08" db="EMBL/GenBank/DDBJ databases">
        <title>Cellulomonas rhizosphaerae sp. nov., a novel actinomycete isolated from soil.</title>
        <authorList>
            <person name="Tian Y."/>
        </authorList>
    </citation>
    <scope>NUCLEOTIDE SEQUENCE [LARGE SCALE GENOMIC DNA]</scope>
    <source>
        <strain evidence="1 2">NEAU-TCZ24</strain>
    </source>
</reference>
<dbReference type="OrthoDB" id="5402478at2"/>
<dbReference type="Gene3D" id="3.30.530.20">
    <property type="match status" value="1"/>
</dbReference>
<protein>
    <recommendedName>
        <fullName evidence="3">Polyketide cyclase</fullName>
    </recommendedName>
</protein>
<evidence type="ECO:0000313" key="2">
    <source>
        <dbReference type="Proteomes" id="UP000283374"/>
    </source>
</evidence>
<dbReference type="Proteomes" id="UP000283374">
    <property type="component" value="Unassembled WGS sequence"/>
</dbReference>